<dbReference type="AlphaFoldDB" id="A0A0C3NWI5"/>
<dbReference type="Proteomes" id="UP000053257">
    <property type="component" value="Unassembled WGS sequence"/>
</dbReference>
<accession>A0A0C3NWI5</accession>
<proteinExistence type="predicted"/>
<evidence type="ECO:0000313" key="2">
    <source>
        <dbReference type="Proteomes" id="UP000053257"/>
    </source>
</evidence>
<organism evidence="1 2">
    <name type="scientific">Phlebiopsis gigantea (strain 11061_1 CR5-6)</name>
    <name type="common">White-rot fungus</name>
    <name type="synonym">Peniophora gigantea</name>
    <dbReference type="NCBI Taxonomy" id="745531"/>
    <lineage>
        <taxon>Eukaryota</taxon>
        <taxon>Fungi</taxon>
        <taxon>Dikarya</taxon>
        <taxon>Basidiomycota</taxon>
        <taxon>Agaricomycotina</taxon>
        <taxon>Agaricomycetes</taxon>
        <taxon>Polyporales</taxon>
        <taxon>Phanerochaetaceae</taxon>
        <taxon>Phlebiopsis</taxon>
    </lineage>
</organism>
<name>A0A0C3NWI5_PHLG1</name>
<keyword evidence="2" id="KW-1185">Reference proteome</keyword>
<gene>
    <name evidence="1" type="ORF">PHLGIDRAFT_302688</name>
</gene>
<evidence type="ECO:0000313" key="1">
    <source>
        <dbReference type="EMBL" id="KIP09774.1"/>
    </source>
</evidence>
<dbReference type="EMBL" id="KN840462">
    <property type="protein sequence ID" value="KIP09774.1"/>
    <property type="molecule type" value="Genomic_DNA"/>
</dbReference>
<protein>
    <submittedName>
        <fullName evidence="1">Uncharacterized protein</fullName>
    </submittedName>
</protein>
<dbReference type="HOGENOM" id="CLU_1938920_0_0_1"/>
<reference evidence="1 2" key="1">
    <citation type="journal article" date="2014" name="PLoS Genet.">
        <title>Analysis of the Phlebiopsis gigantea genome, transcriptome and secretome provides insight into its pioneer colonization strategies of wood.</title>
        <authorList>
            <person name="Hori C."/>
            <person name="Ishida T."/>
            <person name="Igarashi K."/>
            <person name="Samejima M."/>
            <person name="Suzuki H."/>
            <person name="Master E."/>
            <person name="Ferreira P."/>
            <person name="Ruiz-Duenas F.J."/>
            <person name="Held B."/>
            <person name="Canessa P."/>
            <person name="Larrondo L.F."/>
            <person name="Schmoll M."/>
            <person name="Druzhinina I.S."/>
            <person name="Kubicek C.P."/>
            <person name="Gaskell J.A."/>
            <person name="Kersten P."/>
            <person name="St John F."/>
            <person name="Glasner J."/>
            <person name="Sabat G."/>
            <person name="Splinter BonDurant S."/>
            <person name="Syed K."/>
            <person name="Yadav J."/>
            <person name="Mgbeahuruike A.C."/>
            <person name="Kovalchuk A."/>
            <person name="Asiegbu F.O."/>
            <person name="Lackner G."/>
            <person name="Hoffmeister D."/>
            <person name="Rencoret J."/>
            <person name="Gutierrez A."/>
            <person name="Sun H."/>
            <person name="Lindquist E."/>
            <person name="Barry K."/>
            <person name="Riley R."/>
            <person name="Grigoriev I.V."/>
            <person name="Henrissat B."/>
            <person name="Kues U."/>
            <person name="Berka R.M."/>
            <person name="Martinez A.T."/>
            <person name="Covert S.F."/>
            <person name="Blanchette R.A."/>
            <person name="Cullen D."/>
        </authorList>
    </citation>
    <scope>NUCLEOTIDE SEQUENCE [LARGE SCALE GENOMIC DNA]</scope>
    <source>
        <strain evidence="1 2">11061_1 CR5-6</strain>
    </source>
</reference>
<sequence length="130" mass="14413">MIMAGKLREHVCNSANYHFQDPTSAYPLAAQFEAGPLRASLGNCRESRCKYYRCPSKVPDLAPLGACYVASRLTESFRSNYTAVYNFDARGAARELPERVLQDAPYMVPRCSAAHCRAGDGECPWPSSKE</sequence>